<dbReference type="Pfam" id="PF04956">
    <property type="entry name" value="TrbC"/>
    <property type="match status" value="1"/>
</dbReference>
<protein>
    <submittedName>
        <fullName evidence="2">Uncharacterized protein</fullName>
    </submittedName>
</protein>
<keyword evidence="1" id="KW-0472">Membrane</keyword>
<feature type="transmembrane region" description="Helical" evidence="1">
    <location>
        <begin position="20"/>
        <end position="39"/>
    </location>
</feature>
<keyword evidence="2" id="KW-0614">Plasmid</keyword>
<dbReference type="RefSeq" id="WP_011191331.1">
    <property type="nucleotide sequence ID" value="NZ_JAPKJC010000040.1"/>
</dbReference>
<feature type="transmembrane region" description="Helical" evidence="1">
    <location>
        <begin position="51"/>
        <end position="73"/>
    </location>
</feature>
<keyword evidence="1" id="KW-1133">Transmembrane helix</keyword>
<feature type="transmembrane region" description="Helical" evidence="1">
    <location>
        <begin position="85"/>
        <end position="106"/>
    </location>
</feature>
<geneLocation type="plasmid" evidence="2">
    <name>pTE_T100_5</name>
</geneLocation>
<reference evidence="2" key="1">
    <citation type="journal article" name="Environ. Pollut.">
        <title>Investigating the effects of municipal and hospital wastewaters on horizontal gene transfer.</title>
        <authorList>
            <person name="Hutinel M."/>
            <person name="Fick J."/>
            <person name="Larsson D.G.J."/>
            <person name="Flach C.F."/>
        </authorList>
    </citation>
    <scope>NUCLEOTIDE SEQUENCE</scope>
    <source>
        <strain evidence="2">CV601</strain>
    </source>
</reference>
<organism evidence="2">
    <name type="scientific">Escherichia coli</name>
    <dbReference type="NCBI Taxonomy" id="562"/>
    <lineage>
        <taxon>Bacteria</taxon>
        <taxon>Pseudomonadati</taxon>
        <taxon>Pseudomonadota</taxon>
        <taxon>Gammaproteobacteria</taxon>
        <taxon>Enterobacterales</taxon>
        <taxon>Enterobacteriaceae</taxon>
        <taxon>Escherichia</taxon>
    </lineage>
</organism>
<gene>
    <name evidence="2" type="ORF">LDMDHDEC_00590</name>
</gene>
<dbReference type="InterPro" id="IPR007039">
    <property type="entry name" value="TrbC/VirB2"/>
</dbReference>
<dbReference type="AlphaFoldDB" id="A0A899NC30"/>
<accession>A0A899NC30</accession>
<sequence length="107" mass="11211">MEKIGVVDNKKEVSKARQAIATLWLFLGIMFIPSVAFANPIADGVDWLLDLLTNGIARSVAIIAIVVLGYMAWAGRLTGEAAVKFIGGIVLVFGGAAIVDLIIAAVS</sequence>
<evidence type="ECO:0000313" key="2">
    <source>
        <dbReference type="EMBL" id="QSM61765.1"/>
    </source>
</evidence>
<proteinExistence type="predicted"/>
<keyword evidence="1" id="KW-0812">Transmembrane</keyword>
<dbReference type="EMBL" id="MW574944">
    <property type="protein sequence ID" value="QSM61765.1"/>
    <property type="molecule type" value="Genomic_DNA"/>
</dbReference>
<evidence type="ECO:0000256" key="1">
    <source>
        <dbReference type="SAM" id="Phobius"/>
    </source>
</evidence>
<name>A0A899NC30_ECOLX</name>